<dbReference type="PaxDb" id="3708-A0A078GEZ5"/>
<feature type="region of interest" description="Disordered" evidence="1">
    <location>
        <begin position="16"/>
        <end position="112"/>
    </location>
</feature>
<evidence type="ECO:0000256" key="1">
    <source>
        <dbReference type="SAM" id="MobiDB-lite"/>
    </source>
</evidence>
<gene>
    <name evidence="2" type="primary">BnaC02g39680D</name>
    <name evidence="2" type="ORF">GSBRNA2T00028871001</name>
</gene>
<feature type="compositionally biased region" description="Basic and acidic residues" evidence="1">
    <location>
        <begin position="434"/>
        <end position="455"/>
    </location>
</feature>
<accession>A0A078GEZ5</accession>
<feature type="compositionally biased region" description="Basic residues" evidence="1">
    <location>
        <begin position="73"/>
        <end position="87"/>
    </location>
</feature>
<keyword evidence="3" id="KW-1185">Reference proteome</keyword>
<dbReference type="Proteomes" id="UP000028999">
    <property type="component" value="Unassembled WGS sequence"/>
</dbReference>
<organism evidence="2 3">
    <name type="scientific">Brassica napus</name>
    <name type="common">Rape</name>
    <dbReference type="NCBI Taxonomy" id="3708"/>
    <lineage>
        <taxon>Eukaryota</taxon>
        <taxon>Viridiplantae</taxon>
        <taxon>Streptophyta</taxon>
        <taxon>Embryophyta</taxon>
        <taxon>Tracheophyta</taxon>
        <taxon>Spermatophyta</taxon>
        <taxon>Magnoliopsida</taxon>
        <taxon>eudicotyledons</taxon>
        <taxon>Gunneridae</taxon>
        <taxon>Pentapetalae</taxon>
        <taxon>rosids</taxon>
        <taxon>malvids</taxon>
        <taxon>Brassicales</taxon>
        <taxon>Brassicaceae</taxon>
        <taxon>Brassiceae</taxon>
        <taxon>Brassica</taxon>
    </lineage>
</organism>
<feature type="compositionally biased region" description="Basic and acidic residues" evidence="1">
    <location>
        <begin position="463"/>
        <end position="478"/>
    </location>
</feature>
<proteinExistence type="predicted"/>
<reference evidence="2 3" key="1">
    <citation type="journal article" date="2014" name="Science">
        <title>Plant genetics. Early allopolyploid evolution in the post-Neolithic Brassica napus oilseed genome.</title>
        <authorList>
            <person name="Chalhoub B."/>
            <person name="Denoeud F."/>
            <person name="Liu S."/>
            <person name="Parkin I.A."/>
            <person name="Tang H."/>
            <person name="Wang X."/>
            <person name="Chiquet J."/>
            <person name="Belcram H."/>
            <person name="Tong C."/>
            <person name="Samans B."/>
            <person name="Correa M."/>
            <person name="Da Silva C."/>
            <person name="Just J."/>
            <person name="Falentin C."/>
            <person name="Koh C.S."/>
            <person name="Le Clainche I."/>
            <person name="Bernard M."/>
            <person name="Bento P."/>
            <person name="Noel B."/>
            <person name="Labadie K."/>
            <person name="Alberti A."/>
            <person name="Charles M."/>
            <person name="Arnaud D."/>
            <person name="Guo H."/>
            <person name="Daviaud C."/>
            <person name="Alamery S."/>
            <person name="Jabbari K."/>
            <person name="Zhao M."/>
            <person name="Edger P.P."/>
            <person name="Chelaifa H."/>
            <person name="Tack D."/>
            <person name="Lassalle G."/>
            <person name="Mestiri I."/>
            <person name="Schnel N."/>
            <person name="Le Paslier M.C."/>
            <person name="Fan G."/>
            <person name="Renault V."/>
            <person name="Bayer P.E."/>
            <person name="Golicz A.A."/>
            <person name="Manoli S."/>
            <person name="Lee T.H."/>
            <person name="Thi V.H."/>
            <person name="Chalabi S."/>
            <person name="Hu Q."/>
            <person name="Fan C."/>
            <person name="Tollenaere R."/>
            <person name="Lu Y."/>
            <person name="Battail C."/>
            <person name="Shen J."/>
            <person name="Sidebottom C.H."/>
            <person name="Wang X."/>
            <person name="Canaguier A."/>
            <person name="Chauveau A."/>
            <person name="Berard A."/>
            <person name="Deniot G."/>
            <person name="Guan M."/>
            <person name="Liu Z."/>
            <person name="Sun F."/>
            <person name="Lim Y.P."/>
            <person name="Lyons E."/>
            <person name="Town C.D."/>
            <person name="Bancroft I."/>
            <person name="Wang X."/>
            <person name="Meng J."/>
            <person name="Ma J."/>
            <person name="Pires J.C."/>
            <person name="King G.J."/>
            <person name="Brunel D."/>
            <person name="Delourme R."/>
            <person name="Renard M."/>
            <person name="Aury J.M."/>
            <person name="Adams K.L."/>
            <person name="Batley J."/>
            <person name="Snowdon R.J."/>
            <person name="Tost J."/>
            <person name="Edwards D."/>
            <person name="Zhou Y."/>
            <person name="Hua W."/>
            <person name="Sharpe A.G."/>
            <person name="Paterson A.H."/>
            <person name="Guan C."/>
            <person name="Wincker P."/>
        </authorList>
    </citation>
    <scope>NUCLEOTIDE SEQUENCE [LARGE SCALE GENOMIC DNA]</scope>
    <source>
        <strain evidence="3">cv. Darmor-bzh</strain>
    </source>
</reference>
<feature type="compositionally biased region" description="Acidic residues" evidence="1">
    <location>
        <begin position="397"/>
        <end position="418"/>
    </location>
</feature>
<feature type="compositionally biased region" description="Acidic residues" evidence="1">
    <location>
        <begin position="17"/>
        <end position="51"/>
    </location>
</feature>
<dbReference type="EMBL" id="LK032167">
    <property type="protein sequence ID" value="CDY25040.1"/>
    <property type="molecule type" value="Genomic_DNA"/>
</dbReference>
<feature type="region of interest" description="Disordered" evidence="1">
    <location>
        <begin position="522"/>
        <end position="549"/>
    </location>
</feature>
<name>A0A078GEZ5_BRANA</name>
<feature type="compositionally biased region" description="Basic and acidic residues" evidence="1">
    <location>
        <begin position="377"/>
        <end position="396"/>
    </location>
</feature>
<evidence type="ECO:0000313" key="3">
    <source>
        <dbReference type="Proteomes" id="UP000028999"/>
    </source>
</evidence>
<feature type="compositionally biased region" description="Basic and acidic residues" evidence="1">
    <location>
        <begin position="486"/>
        <end position="501"/>
    </location>
</feature>
<feature type="compositionally biased region" description="Basic and acidic residues" evidence="1">
    <location>
        <begin position="52"/>
        <end position="72"/>
    </location>
</feature>
<dbReference type="Gramene" id="CDY25040">
    <property type="protein sequence ID" value="CDY25040"/>
    <property type="gene ID" value="GSBRNA2T00028871001"/>
</dbReference>
<protein>
    <submittedName>
        <fullName evidence="2">BnaC02g39680D protein</fullName>
    </submittedName>
</protein>
<dbReference type="AlphaFoldDB" id="A0A078GEZ5"/>
<dbReference type="OMA" id="IFWEDIC"/>
<feature type="region of interest" description="Disordered" evidence="1">
    <location>
        <begin position="374"/>
        <end position="504"/>
    </location>
</feature>
<sequence>MCQSYNHLTIYVRCAGEEEERVNGEEEESSGGEEECCGGEEESCEGEEEEGLREKEKRNISEKKERGREKKREMRRRRRLKPRPQRRRGSETVVSTVGPCRIQPSGLGTPHLHQNRNIKAIITQHHQRNCLLRPIHKNHLLRHLILAFECIPVLKAEFREPVPNYDPSCPRMCKWKFTSTGTTRYALEELYKALGNTKTISSILPPIEREQQVIYQTMYEGCWEDMELLDDGDDDDAIVDVWNKFKVQERGQIFWEDICKEDIKSRSLEIEQLEGDQLEEEEHEAGNEPPRIVGGEAVADLESLKETVMSLMSQMTTMEGNVNNKLEGFDRRLKMLEGDSIGREGFENMDFQYNEDGETSGQQEKVFLLCDEEDEDDGKKAKNDDDNGEKDATEKEHEDEEAEDDGNEHEDEDNDEKDDTEKDHDEEAEDDGNEHENDGKEPEKELEVQPEKEATDDAEDDGKEPQKELEVQPEKEAIDDAEDDGKEPQKELEVQPEKEATDDAEEYTLRVMEAAAEKVEAEAARKEAMTRPKRVLKPSHLQKSPFVKK</sequence>
<evidence type="ECO:0000313" key="2">
    <source>
        <dbReference type="EMBL" id="CDY25040.1"/>
    </source>
</evidence>